<reference evidence="2 3" key="1">
    <citation type="submission" date="2019-12" db="EMBL/GenBank/DDBJ databases">
        <title>Genomic-based taxomic classification of the family Erythrobacteraceae.</title>
        <authorList>
            <person name="Xu L."/>
        </authorList>
    </citation>
    <scope>NUCLEOTIDE SEQUENCE [LARGE SCALE GENOMIC DNA]</scope>
    <source>
        <strain evidence="2 3">JCM 16339</strain>
    </source>
</reference>
<evidence type="ECO:0000313" key="3">
    <source>
        <dbReference type="Proteomes" id="UP000435243"/>
    </source>
</evidence>
<proteinExistence type="predicted"/>
<keyword evidence="3" id="KW-1185">Reference proteome</keyword>
<feature type="region of interest" description="Disordered" evidence="1">
    <location>
        <begin position="670"/>
        <end position="690"/>
    </location>
</feature>
<name>A0A844ZU10_9SPHN</name>
<dbReference type="RefSeq" id="WP_202386014.1">
    <property type="nucleotide sequence ID" value="NZ_WTYY01000004.1"/>
</dbReference>
<dbReference type="NCBIfam" id="TIGR01965">
    <property type="entry name" value="VCBS_repeat"/>
    <property type="match status" value="1"/>
</dbReference>
<feature type="non-terminal residue" evidence="2">
    <location>
        <position position="823"/>
    </location>
</feature>
<dbReference type="EMBL" id="WTYY01000004">
    <property type="protein sequence ID" value="MXO89049.1"/>
    <property type="molecule type" value="Genomic_DNA"/>
</dbReference>
<feature type="compositionally biased region" description="Polar residues" evidence="1">
    <location>
        <begin position="25"/>
        <end position="42"/>
    </location>
</feature>
<dbReference type="InterPro" id="IPR010221">
    <property type="entry name" value="VCBS_dom"/>
</dbReference>
<comment type="caution">
    <text evidence="2">The sequence shown here is derived from an EMBL/GenBank/DDBJ whole genome shotgun (WGS) entry which is preliminary data.</text>
</comment>
<gene>
    <name evidence="2" type="ORF">GRI32_09890</name>
</gene>
<dbReference type="Pfam" id="PF17963">
    <property type="entry name" value="Big_9"/>
    <property type="match status" value="2"/>
</dbReference>
<organism evidence="2 3">
    <name type="scientific">Alteraurantiacibacter aestuarii</name>
    <dbReference type="NCBI Taxonomy" id="650004"/>
    <lineage>
        <taxon>Bacteria</taxon>
        <taxon>Pseudomonadati</taxon>
        <taxon>Pseudomonadota</taxon>
        <taxon>Alphaproteobacteria</taxon>
        <taxon>Sphingomonadales</taxon>
        <taxon>Erythrobacteraceae</taxon>
        <taxon>Alteraurantiacibacter</taxon>
    </lineage>
</organism>
<evidence type="ECO:0000256" key="1">
    <source>
        <dbReference type="SAM" id="MobiDB-lite"/>
    </source>
</evidence>
<dbReference type="Proteomes" id="UP000435243">
    <property type="component" value="Unassembled WGS sequence"/>
</dbReference>
<accession>A0A844ZU10</accession>
<protein>
    <recommendedName>
        <fullName evidence="4">Tandem-95 repeat protein</fullName>
    </recommendedName>
</protein>
<dbReference type="Gene3D" id="2.60.40.3440">
    <property type="match status" value="1"/>
</dbReference>
<dbReference type="AlphaFoldDB" id="A0A844ZU10"/>
<sequence length="823" mass="84121">MSEELNQQDGDFSTDAAQSGFGESPSAQNVVQSSRTVPVGPSNTVTLPADAVIDQVEAVGRDLVITLADGSRIVIPEGAIILPQLVVGDTPIPPANLAALLVGNEPEPAAGEVQSSGGNFATDPGDIQSAFDIGDLLPYTELPVRTILEEEIIPFEPDDEPVITIEPDDSGVSVINAEDVVSEAGLPARNGEPEGTDSASDSEATFGWINFSSPDGTAAITINGVAVTAVGQIFSTDLGTLTITSISNGRIGYDYVLADNTTDVVSADFFTVTIIDTDGDQATATLRIDIIDDAPIAANDTDLIPPADFSAHDGNVITGVGTTSGALGVDIEGADGASVSGFYAGTSGSFADAGEEITGQFGTLILNADGSYVYTRNFNTPGGVEDVFTYQLTDGDGSADTATLTILISDSLDQVIVPEIGEATEVREAHLPPSTDTRINESPGTAFDGNSEAVSGTITFISPDGVGSVSVGGTTIDPGNLPQIVIADTTGTLIITDYQYDPATGQGSITYTYTLNDNTSDTDGTTIPVEVIVTDLDGDVASDILEIHVIDDAPIAQDDTAAQDHENDPVVVDVFANDEAGADGVDLVNDVAVVGGTLTGAGTVDYNDDGTFTYTPASGEEGEVSFDYTITDGDGDTSRATVTITLAADSVPLVGTATNLTVDEDGFAYANGDESQSDPLEIDSTESLSDTSGKVTVDFGEDVPSDLAGSIVFINASNLNGQLTAGGEAVTFAVDGSGNLVGSTTSLGTVITISITNAVAGSNPGEVDYSYSATLAHPLDQNLPGDDSEASVTLSGIEFQVTDGDDGDTGEGTFDVVIFDDVP</sequence>
<evidence type="ECO:0008006" key="4">
    <source>
        <dbReference type="Google" id="ProtNLM"/>
    </source>
</evidence>
<feature type="compositionally biased region" description="Polar residues" evidence="1">
    <location>
        <begin position="1"/>
        <end position="17"/>
    </location>
</feature>
<evidence type="ECO:0000313" key="2">
    <source>
        <dbReference type="EMBL" id="MXO89049.1"/>
    </source>
</evidence>
<feature type="region of interest" description="Disordered" evidence="1">
    <location>
        <begin position="1"/>
        <end position="42"/>
    </location>
</feature>